<evidence type="ECO:0000313" key="2">
    <source>
        <dbReference type="EMBL" id="KUG51935.1"/>
    </source>
</evidence>
<keyword evidence="3" id="KW-1185">Reference proteome</keyword>
<feature type="domain" description="Glucose/Sorbosone dehydrogenase" evidence="1">
    <location>
        <begin position="60"/>
        <end position="378"/>
    </location>
</feature>
<dbReference type="InterPro" id="IPR011041">
    <property type="entry name" value="Quinoprot_gluc/sorb_DH_b-prop"/>
</dbReference>
<proteinExistence type="predicted"/>
<reference evidence="2 3" key="1">
    <citation type="submission" date="2015-12" db="EMBL/GenBank/DDBJ databases">
        <title>Serinicoccus chungangenesis strain CD08_5 genome sequencing and assembly.</title>
        <authorList>
            <person name="Chander A.M."/>
            <person name="Kaur G."/>
            <person name="Nair G.R."/>
            <person name="Dhawan D.K."/>
            <person name="Kochhar R.K."/>
            <person name="Mayilraj S."/>
            <person name="Bhadada S.K."/>
        </authorList>
    </citation>
    <scope>NUCLEOTIDE SEQUENCE [LARGE SCALE GENOMIC DNA]</scope>
    <source>
        <strain evidence="2 3">CD08_5</strain>
    </source>
</reference>
<dbReference type="RefSeq" id="WP_058892230.1">
    <property type="nucleotide sequence ID" value="NZ_LQBL01000031.1"/>
</dbReference>
<dbReference type="Pfam" id="PF07995">
    <property type="entry name" value="GSDH"/>
    <property type="match status" value="1"/>
</dbReference>
<dbReference type="PANTHER" id="PTHR19328">
    <property type="entry name" value="HEDGEHOG-INTERACTING PROTEIN"/>
    <property type="match status" value="1"/>
</dbReference>
<evidence type="ECO:0000259" key="1">
    <source>
        <dbReference type="Pfam" id="PF07995"/>
    </source>
</evidence>
<dbReference type="InterPro" id="IPR011042">
    <property type="entry name" value="6-blade_b-propeller_TolB-like"/>
</dbReference>
<dbReference type="SUPFAM" id="SSF50952">
    <property type="entry name" value="Soluble quinoprotein glucose dehydrogenase"/>
    <property type="match status" value="1"/>
</dbReference>
<dbReference type="PROSITE" id="PS51257">
    <property type="entry name" value="PROKAR_LIPOPROTEIN"/>
    <property type="match status" value="1"/>
</dbReference>
<accession>A0A0W8I2T0</accession>
<dbReference type="PANTHER" id="PTHR19328:SF13">
    <property type="entry name" value="HIPL1 PROTEIN"/>
    <property type="match status" value="1"/>
</dbReference>
<dbReference type="AlphaFoldDB" id="A0A0W8I2T0"/>
<evidence type="ECO:0000313" key="3">
    <source>
        <dbReference type="Proteomes" id="UP000054837"/>
    </source>
</evidence>
<dbReference type="Proteomes" id="UP000054837">
    <property type="component" value="Unassembled WGS sequence"/>
</dbReference>
<dbReference type="STRING" id="767452.AVL62_08345"/>
<protein>
    <recommendedName>
        <fullName evidence="1">Glucose/Sorbosone dehydrogenase domain-containing protein</fullName>
    </recommendedName>
</protein>
<dbReference type="Gene3D" id="2.120.10.30">
    <property type="entry name" value="TolB, C-terminal domain"/>
    <property type="match status" value="1"/>
</dbReference>
<dbReference type="OrthoDB" id="9770043at2"/>
<organism evidence="2 3">
    <name type="scientific">Serinicoccus chungangensis</name>
    <dbReference type="NCBI Taxonomy" id="767452"/>
    <lineage>
        <taxon>Bacteria</taxon>
        <taxon>Bacillati</taxon>
        <taxon>Actinomycetota</taxon>
        <taxon>Actinomycetes</taxon>
        <taxon>Micrococcales</taxon>
        <taxon>Ornithinimicrobiaceae</taxon>
        <taxon>Serinicoccus</taxon>
    </lineage>
</organism>
<comment type="caution">
    <text evidence="2">The sequence shown here is derived from an EMBL/GenBank/DDBJ whole genome shotgun (WGS) entry which is preliminary data.</text>
</comment>
<name>A0A0W8I2T0_9MICO</name>
<dbReference type="EMBL" id="LQBL01000031">
    <property type="protein sequence ID" value="KUG51935.1"/>
    <property type="molecule type" value="Genomic_DNA"/>
</dbReference>
<dbReference type="InterPro" id="IPR012938">
    <property type="entry name" value="Glc/Sorbosone_DH"/>
</dbReference>
<gene>
    <name evidence="2" type="ORF">AVL62_08345</name>
</gene>
<sequence>MGDHQIRGRALLLLAAVPLVLGGCAAGSGEDARAGDVAAGGEADDAGPALDVEVVAEGLALPWDVQLLPDGTALVTERSGRLLALEDGQVREVAIDIPNLFVGSESGLMGMALAPDGETAYLCHATQSGGQPQDVRVTRWTLDEGATSAGADGVVVAGMPITTGRHGGCRLLLEDDTLYVGTGDAADEANPQSLDSLGGKVLAVTPQGEPLADAPFVDGDPRILTYGHRNVQGLAAQPGSGTVWSVEHGSSVDDEVNVLESGANYGWAPGPGYDESVPMTDTERFPDAVEAAWSSGDRTHATSGAAFLEGERWGAWEGALAVAELKDSGVGVLRVDGEQVVGEDRMAELEGDYGRLRSLTLDEDGALWVTTSNGEGDVVLRVTPRPAPDAR</sequence>